<dbReference type="CDD" id="cd16841">
    <property type="entry name" value="RraA_family"/>
    <property type="match status" value="1"/>
</dbReference>
<organism evidence="13 14">
    <name type="scientific">Microlunatus spumicola</name>
    <dbReference type="NCBI Taxonomy" id="81499"/>
    <lineage>
        <taxon>Bacteria</taxon>
        <taxon>Bacillati</taxon>
        <taxon>Actinomycetota</taxon>
        <taxon>Actinomycetes</taxon>
        <taxon>Propionibacteriales</taxon>
        <taxon>Propionibacteriaceae</taxon>
        <taxon>Microlunatus</taxon>
    </lineage>
</organism>
<evidence type="ECO:0000256" key="5">
    <source>
        <dbReference type="ARBA" id="ARBA00012213"/>
    </source>
</evidence>
<evidence type="ECO:0000256" key="12">
    <source>
        <dbReference type="ARBA" id="ARBA00047973"/>
    </source>
</evidence>
<evidence type="ECO:0000256" key="2">
    <source>
        <dbReference type="ARBA" id="ARBA00001968"/>
    </source>
</evidence>
<dbReference type="EMBL" id="BAAAYR010000004">
    <property type="protein sequence ID" value="GAA3575426.1"/>
    <property type="molecule type" value="Genomic_DNA"/>
</dbReference>
<evidence type="ECO:0000256" key="10">
    <source>
        <dbReference type="ARBA" id="ARBA00030169"/>
    </source>
</evidence>
<evidence type="ECO:0000256" key="4">
    <source>
        <dbReference type="ARBA" id="ARBA00011233"/>
    </source>
</evidence>
<dbReference type="InterPro" id="IPR005493">
    <property type="entry name" value="RraA/RraA-like"/>
</dbReference>
<gene>
    <name evidence="13" type="ORF">GCM10022197_35640</name>
</gene>
<comment type="cofactor">
    <cofactor evidence="2">
        <name>a divalent metal cation</name>
        <dbReference type="ChEBI" id="CHEBI:60240"/>
    </cofactor>
</comment>
<comment type="function">
    <text evidence="8">Catalyzes the aldol cleavage of 4-hydroxy-4-methyl-2-oxoglutarate (HMG) into 2 molecules of pyruvate. Also contains a secondary oxaloacetate (OAA) decarboxylase activity due to the common pyruvate enolate transition state formed following C-C bond cleavage in the retro-aldol and decarboxylation reactions.</text>
</comment>
<comment type="caution">
    <text evidence="13">The sequence shown here is derived from an EMBL/GenBank/DDBJ whole genome shotgun (WGS) entry which is preliminary data.</text>
</comment>
<dbReference type="RefSeq" id="WP_204910250.1">
    <property type="nucleotide sequence ID" value="NZ_BAAAYR010000004.1"/>
</dbReference>
<evidence type="ECO:0000313" key="13">
    <source>
        <dbReference type="EMBL" id="GAA3575426.1"/>
    </source>
</evidence>
<protein>
    <recommendedName>
        <fullName evidence="7">Putative 4-hydroxy-4-methyl-2-oxoglutarate aldolase</fullName>
        <ecNumber evidence="6">4.1.1.112</ecNumber>
        <ecNumber evidence="5">4.1.3.17</ecNumber>
    </recommendedName>
    <alternativeName>
        <fullName evidence="11">Oxaloacetate decarboxylase</fullName>
    </alternativeName>
    <alternativeName>
        <fullName evidence="9">Regulator of ribonuclease activity homolog</fullName>
    </alternativeName>
    <alternativeName>
        <fullName evidence="10">RraA-like protein</fullName>
    </alternativeName>
</protein>
<proteinExistence type="inferred from homology"/>
<dbReference type="EC" id="4.1.3.17" evidence="5"/>
<comment type="catalytic activity">
    <reaction evidence="1">
        <text>4-hydroxy-4-methyl-2-oxoglutarate = 2 pyruvate</text>
        <dbReference type="Rhea" id="RHEA:22748"/>
        <dbReference type="ChEBI" id="CHEBI:15361"/>
        <dbReference type="ChEBI" id="CHEBI:58276"/>
        <dbReference type="EC" id="4.1.3.17"/>
    </reaction>
</comment>
<evidence type="ECO:0000256" key="11">
    <source>
        <dbReference type="ARBA" id="ARBA00032305"/>
    </source>
</evidence>
<dbReference type="PANTHER" id="PTHR33254:SF4">
    <property type="entry name" value="4-HYDROXY-4-METHYL-2-OXOGLUTARATE ALDOLASE 3-RELATED"/>
    <property type="match status" value="1"/>
</dbReference>
<comment type="subunit">
    <text evidence="4">Homotrimer.</text>
</comment>
<dbReference type="InterPro" id="IPR036704">
    <property type="entry name" value="RraA/RraA-like_sf"/>
</dbReference>
<dbReference type="Proteomes" id="UP001500767">
    <property type="component" value="Unassembled WGS sequence"/>
</dbReference>
<dbReference type="Pfam" id="PF03737">
    <property type="entry name" value="RraA-like"/>
    <property type="match status" value="1"/>
</dbReference>
<evidence type="ECO:0000256" key="3">
    <source>
        <dbReference type="ARBA" id="ARBA00008621"/>
    </source>
</evidence>
<evidence type="ECO:0000256" key="7">
    <source>
        <dbReference type="ARBA" id="ARBA00016549"/>
    </source>
</evidence>
<evidence type="ECO:0000256" key="9">
    <source>
        <dbReference type="ARBA" id="ARBA00029596"/>
    </source>
</evidence>
<comment type="similarity">
    <text evidence="3">Belongs to the class II aldolase/RraA-like family.</text>
</comment>
<comment type="catalytic activity">
    <reaction evidence="12">
        <text>oxaloacetate + H(+) = pyruvate + CO2</text>
        <dbReference type="Rhea" id="RHEA:15641"/>
        <dbReference type="ChEBI" id="CHEBI:15361"/>
        <dbReference type="ChEBI" id="CHEBI:15378"/>
        <dbReference type="ChEBI" id="CHEBI:16452"/>
        <dbReference type="ChEBI" id="CHEBI:16526"/>
        <dbReference type="EC" id="4.1.1.112"/>
    </reaction>
</comment>
<keyword evidence="14" id="KW-1185">Reference proteome</keyword>
<evidence type="ECO:0000256" key="1">
    <source>
        <dbReference type="ARBA" id="ARBA00001342"/>
    </source>
</evidence>
<evidence type="ECO:0000313" key="14">
    <source>
        <dbReference type="Proteomes" id="UP001500767"/>
    </source>
</evidence>
<dbReference type="PANTHER" id="PTHR33254">
    <property type="entry name" value="4-HYDROXY-4-METHYL-2-OXOGLUTARATE ALDOLASE 3-RELATED"/>
    <property type="match status" value="1"/>
</dbReference>
<evidence type="ECO:0000256" key="8">
    <source>
        <dbReference type="ARBA" id="ARBA00025046"/>
    </source>
</evidence>
<sequence>MPHDQGTTSGLLERLRRVDSTCLADAGPTLRVLPRAIRPVRPGARLVGRAVTVDAQSDLLPVLAGLAAAGPGDVLVVAGDPDRAVAGELFATEALRRGLAGIVIHGLCRDSRTLREMDLPVFATGVSPRACPARTVPTTGVTLDLDGVQVRPGDLVLADDDGVVVGSEAEVAAALDGAEAIQVREEALRAAIQRGESLFDHLNVDAHVAALRDGRETRLAFS</sequence>
<evidence type="ECO:0000256" key="6">
    <source>
        <dbReference type="ARBA" id="ARBA00012947"/>
    </source>
</evidence>
<dbReference type="SUPFAM" id="SSF89562">
    <property type="entry name" value="RraA-like"/>
    <property type="match status" value="1"/>
</dbReference>
<reference evidence="14" key="1">
    <citation type="journal article" date="2019" name="Int. J. Syst. Evol. Microbiol.">
        <title>The Global Catalogue of Microorganisms (GCM) 10K type strain sequencing project: providing services to taxonomists for standard genome sequencing and annotation.</title>
        <authorList>
            <consortium name="The Broad Institute Genomics Platform"/>
            <consortium name="The Broad Institute Genome Sequencing Center for Infectious Disease"/>
            <person name="Wu L."/>
            <person name="Ma J."/>
        </authorList>
    </citation>
    <scope>NUCLEOTIDE SEQUENCE [LARGE SCALE GENOMIC DNA]</scope>
    <source>
        <strain evidence="14">JCM 16540</strain>
    </source>
</reference>
<accession>A0ABP6Y4W0</accession>
<dbReference type="Gene3D" id="3.50.30.40">
    <property type="entry name" value="Ribonuclease E inhibitor RraA/RraA-like"/>
    <property type="match status" value="1"/>
</dbReference>
<dbReference type="EC" id="4.1.1.112" evidence="6"/>
<name>A0ABP6Y4W0_9ACTN</name>